<keyword evidence="3" id="KW-1185">Reference proteome</keyword>
<evidence type="ECO:0000313" key="3">
    <source>
        <dbReference type="Proteomes" id="UP000321083"/>
    </source>
</evidence>
<gene>
    <name evidence="2" type="ORF">E3A20_25780</name>
</gene>
<protein>
    <submittedName>
        <fullName evidence="2">Uncharacterized protein</fullName>
    </submittedName>
</protein>
<sequence length="79" mass="9871">MLYGGSRKEERIWEKIREGKWKKRNKERVRCWFKEENGWYECRKGRGGRGMREGGGMERRGGKRRRERRMREVRVKVRR</sequence>
<reference evidence="2 3" key="2">
    <citation type="submission" date="2019-08" db="EMBL/GenBank/DDBJ databases">
        <authorList>
            <person name="Henke P."/>
        </authorList>
    </citation>
    <scope>NUCLEOTIDE SEQUENCE [LARGE SCALE GENOMIC DNA]</scope>
    <source>
        <strain evidence="2">Phe10_nw2017</strain>
    </source>
</reference>
<reference evidence="2 3" key="1">
    <citation type="submission" date="2019-08" db="EMBL/GenBank/DDBJ databases">
        <title>100 year-old enigma solved: identification of Planctomyces bekefii, the type genus and species of the phylum Planctomycetes.</title>
        <authorList>
            <person name="Svetlana D.N."/>
            <person name="Overmann J."/>
        </authorList>
    </citation>
    <scope>NUCLEOTIDE SEQUENCE [LARGE SCALE GENOMIC DNA]</scope>
    <source>
        <strain evidence="2">Phe10_nw2017</strain>
    </source>
</reference>
<comment type="caution">
    <text evidence="2">The sequence shown here is derived from an EMBL/GenBank/DDBJ whole genome shotgun (WGS) entry which is preliminary data.</text>
</comment>
<evidence type="ECO:0000256" key="1">
    <source>
        <dbReference type="SAM" id="MobiDB-lite"/>
    </source>
</evidence>
<dbReference type="Proteomes" id="UP000321083">
    <property type="component" value="Unassembled WGS sequence"/>
</dbReference>
<dbReference type="AlphaFoldDB" id="A0A5C6M2N0"/>
<organism evidence="2 3">
    <name type="scientific">Planctomyces bekefii</name>
    <dbReference type="NCBI Taxonomy" id="1653850"/>
    <lineage>
        <taxon>Bacteria</taxon>
        <taxon>Pseudomonadati</taxon>
        <taxon>Planctomycetota</taxon>
        <taxon>Planctomycetia</taxon>
        <taxon>Planctomycetales</taxon>
        <taxon>Planctomycetaceae</taxon>
        <taxon>Planctomyces</taxon>
    </lineage>
</organism>
<dbReference type="EMBL" id="SRHE01000741">
    <property type="protein sequence ID" value="TWW08292.1"/>
    <property type="molecule type" value="Genomic_DNA"/>
</dbReference>
<feature type="region of interest" description="Disordered" evidence="1">
    <location>
        <begin position="48"/>
        <end position="71"/>
    </location>
</feature>
<feature type="compositionally biased region" description="Basic and acidic residues" evidence="1">
    <location>
        <begin position="48"/>
        <end position="60"/>
    </location>
</feature>
<accession>A0A5C6M2N0</accession>
<name>A0A5C6M2N0_9PLAN</name>
<proteinExistence type="predicted"/>
<evidence type="ECO:0000313" key="2">
    <source>
        <dbReference type="EMBL" id="TWW08292.1"/>
    </source>
</evidence>